<proteinExistence type="predicted"/>
<gene>
    <name evidence="1" type="ORF">JTE90_000886</name>
</gene>
<dbReference type="Proteomes" id="UP000827092">
    <property type="component" value="Unassembled WGS sequence"/>
</dbReference>
<evidence type="ECO:0000313" key="2">
    <source>
        <dbReference type="Proteomes" id="UP000827092"/>
    </source>
</evidence>
<protein>
    <submittedName>
        <fullName evidence="1">Uncharacterized protein</fullName>
    </submittedName>
</protein>
<comment type="caution">
    <text evidence="1">The sequence shown here is derived from an EMBL/GenBank/DDBJ whole genome shotgun (WGS) entry which is preliminary data.</text>
</comment>
<keyword evidence="2" id="KW-1185">Reference proteome</keyword>
<organism evidence="1 2">
    <name type="scientific">Oedothorax gibbosus</name>
    <dbReference type="NCBI Taxonomy" id="931172"/>
    <lineage>
        <taxon>Eukaryota</taxon>
        <taxon>Metazoa</taxon>
        <taxon>Ecdysozoa</taxon>
        <taxon>Arthropoda</taxon>
        <taxon>Chelicerata</taxon>
        <taxon>Arachnida</taxon>
        <taxon>Araneae</taxon>
        <taxon>Araneomorphae</taxon>
        <taxon>Entelegynae</taxon>
        <taxon>Araneoidea</taxon>
        <taxon>Linyphiidae</taxon>
        <taxon>Erigoninae</taxon>
        <taxon>Oedothorax</taxon>
    </lineage>
</organism>
<name>A0AAV6VUR6_9ARAC</name>
<accession>A0AAV6VUR6</accession>
<reference evidence="1 2" key="1">
    <citation type="journal article" date="2022" name="Nat. Ecol. Evol.">
        <title>A masculinizing supergene underlies an exaggerated male reproductive morph in a spider.</title>
        <authorList>
            <person name="Hendrickx F."/>
            <person name="De Corte Z."/>
            <person name="Sonet G."/>
            <person name="Van Belleghem S.M."/>
            <person name="Kostlbacher S."/>
            <person name="Vangestel C."/>
        </authorList>
    </citation>
    <scope>NUCLEOTIDE SEQUENCE [LARGE SCALE GENOMIC DNA]</scope>
    <source>
        <strain evidence="1">W744_W776</strain>
    </source>
</reference>
<dbReference type="EMBL" id="JAFNEN010000024">
    <property type="protein sequence ID" value="KAG8199793.1"/>
    <property type="molecule type" value="Genomic_DNA"/>
</dbReference>
<dbReference type="AlphaFoldDB" id="A0AAV6VUR6"/>
<evidence type="ECO:0000313" key="1">
    <source>
        <dbReference type="EMBL" id="KAG8199793.1"/>
    </source>
</evidence>
<sequence>MRQTRSYRIILRLLPTRQIVLPVRNDFLWLEWEGSQTHGMAYQWLTLRIAADVTYFDIPPSANLAPVIS</sequence>